<protein>
    <submittedName>
        <fullName evidence="1">Uncharacterized protein</fullName>
    </submittedName>
</protein>
<reference evidence="1" key="1">
    <citation type="journal article" date="2020" name="mSystems">
        <title>Genome- and Community-Level Interaction Insights into Carbon Utilization and Element Cycling Functions of Hydrothermarchaeota in Hydrothermal Sediment.</title>
        <authorList>
            <person name="Zhou Z."/>
            <person name="Liu Y."/>
            <person name="Xu W."/>
            <person name="Pan J."/>
            <person name="Luo Z.H."/>
            <person name="Li M."/>
        </authorList>
    </citation>
    <scope>NUCLEOTIDE SEQUENCE [LARGE SCALE GENOMIC DNA]</scope>
    <source>
        <strain evidence="1">SpSt-876</strain>
    </source>
</reference>
<dbReference type="EMBL" id="DTLI01000108">
    <property type="protein sequence ID" value="HHS52044.1"/>
    <property type="molecule type" value="Genomic_DNA"/>
</dbReference>
<sequence length="104" mass="12107">MIITLLYLRACGASWVEFFKELDAIDFKMRHEKMIVQVQPAPTKRKIERDAMRYEIGIEMLSKRDDPNRSSPRIVGQPFRVASLFFSKAKALPYFWGSFFAISA</sequence>
<accession>A0A7C6A9R8</accession>
<proteinExistence type="predicted"/>
<comment type="caution">
    <text evidence="1">The sequence shown here is derived from an EMBL/GenBank/DDBJ whole genome shotgun (WGS) entry which is preliminary data.</text>
</comment>
<name>A0A7C6A9R8_UNCW3</name>
<dbReference type="AlphaFoldDB" id="A0A7C6A9R8"/>
<gene>
    <name evidence="1" type="ORF">ENW73_04160</name>
</gene>
<organism evidence="1">
    <name type="scientific">candidate division WOR-3 bacterium</name>
    <dbReference type="NCBI Taxonomy" id="2052148"/>
    <lineage>
        <taxon>Bacteria</taxon>
        <taxon>Bacteria division WOR-3</taxon>
    </lineage>
</organism>
<evidence type="ECO:0000313" key="1">
    <source>
        <dbReference type="EMBL" id="HHS52044.1"/>
    </source>
</evidence>